<dbReference type="OrthoDB" id="786614at2759"/>
<keyword evidence="7" id="KW-1185">Reference proteome</keyword>
<gene>
    <name evidence="6" type="ORF">HPP92_001075</name>
</gene>
<dbReference type="GO" id="GO:0008270">
    <property type="term" value="F:zinc ion binding"/>
    <property type="evidence" value="ECO:0007669"/>
    <property type="project" value="UniProtKB-KW"/>
</dbReference>
<keyword evidence="3" id="KW-0862">Zinc</keyword>
<evidence type="ECO:0000313" key="7">
    <source>
        <dbReference type="Proteomes" id="UP000636800"/>
    </source>
</evidence>
<keyword evidence="1" id="KW-0479">Metal-binding</keyword>
<dbReference type="Pfam" id="PF00628">
    <property type="entry name" value="PHD"/>
    <property type="match status" value="2"/>
</dbReference>
<dbReference type="AlphaFoldDB" id="A0A835RR32"/>
<evidence type="ECO:0000256" key="3">
    <source>
        <dbReference type="ARBA" id="ARBA00022833"/>
    </source>
</evidence>
<dbReference type="InterPro" id="IPR001965">
    <property type="entry name" value="Znf_PHD"/>
</dbReference>
<feature type="domain" description="PHD-type" evidence="5">
    <location>
        <begin position="411"/>
        <end position="461"/>
    </location>
</feature>
<reference evidence="6 7" key="1">
    <citation type="journal article" date="2020" name="Nat. Food">
        <title>A phased Vanilla planifolia genome enables genetic improvement of flavour and production.</title>
        <authorList>
            <person name="Hasing T."/>
            <person name="Tang H."/>
            <person name="Brym M."/>
            <person name="Khazi F."/>
            <person name="Huang T."/>
            <person name="Chambers A.H."/>
        </authorList>
    </citation>
    <scope>NUCLEOTIDE SEQUENCE [LARGE SCALE GENOMIC DNA]</scope>
    <source>
        <tissue evidence="6">Leaf</tissue>
    </source>
</reference>
<feature type="domain" description="PHD-type" evidence="5">
    <location>
        <begin position="569"/>
        <end position="627"/>
    </location>
</feature>
<evidence type="ECO:0000256" key="4">
    <source>
        <dbReference type="PROSITE-ProRule" id="PRU00146"/>
    </source>
</evidence>
<proteinExistence type="predicted"/>
<name>A0A835RR32_VANPL</name>
<dbReference type="PROSITE" id="PS50016">
    <property type="entry name" value="ZF_PHD_2"/>
    <property type="match status" value="2"/>
</dbReference>
<comment type="caution">
    <text evidence="6">The sequence shown here is derived from an EMBL/GenBank/DDBJ whole genome shotgun (WGS) entry which is preliminary data.</text>
</comment>
<evidence type="ECO:0000259" key="5">
    <source>
        <dbReference type="PROSITE" id="PS50016"/>
    </source>
</evidence>
<dbReference type="PANTHER" id="PTHR47162:SF9">
    <property type="entry name" value="PHD FINGER PROTEIN EHD3-LIKE"/>
    <property type="match status" value="1"/>
</dbReference>
<dbReference type="InterPro" id="IPR019787">
    <property type="entry name" value="Znf_PHD-finger"/>
</dbReference>
<accession>A0A835RR32</accession>
<keyword evidence="2 4" id="KW-0863">Zinc-finger</keyword>
<dbReference type="InterPro" id="IPR013083">
    <property type="entry name" value="Znf_RING/FYVE/PHD"/>
</dbReference>
<dbReference type="InterPro" id="IPR011011">
    <property type="entry name" value="Znf_FYVE_PHD"/>
</dbReference>
<sequence length="679" mass="76678">MSGTSSRCNGVLNPGVLGEDRVIIYQRKKRARTTVDQHLATTQNDAAYEREGLARVHNHWTNTLKCFLHLPGVDEGEGIQSCILAALNCYPFGFARNSKEIPLSVRAEDRFKANGEIENPSEWKDACSDSNACGSIVKFDKQIDLNVNTSKCQKVLLDIFCSKNFAFLCNLVSENFKDTAVGKLLDFSLINTKMRNGYYEQLPISFDEDVQQLWSKLRKIGEVMLHLSNSLSKITRASQGKQISEELGLEFVQQKLENPREAAIPINSKKSVLIDRFPLCDSNLPSKPNRGEASYMCEPYKCTQCGIETVCEHNHLCAGCEAIYHFCCSEASSPENFSQSWYHTFFCTGSKEATETIGADQLEYVHDKCGICVMAEAPKLKGNVVNKDNGSDCPNLKIENDKTEASRLYDVYTCKQCSTEAIGEHSLICDGCEAMYHFTCVEPTAQQILPRNWFCASCCKNSSTSPEPVVESEHDGFHQNCAVCDRLEFCDVEDGIPNGSRESSASSMESDESLQTSRAATTRLCKLCGTCEDEDRRFLVCGHIYCPYKYYHIRCLRDHQIAYQQHQQNLRCWYCPSCLCRGCFLDKDDEDIVLCDGCDEGYHIYCMKPPRTSIPKGQWYCTQCNMSRAKEGMRRYEQWILQQHGKKDALQALETNRPLDILLNAVEKVSSEDKKSARL</sequence>
<dbReference type="SMART" id="SM00249">
    <property type="entry name" value="PHD"/>
    <property type="match status" value="3"/>
</dbReference>
<organism evidence="6 7">
    <name type="scientific">Vanilla planifolia</name>
    <name type="common">Vanilla</name>
    <dbReference type="NCBI Taxonomy" id="51239"/>
    <lineage>
        <taxon>Eukaryota</taxon>
        <taxon>Viridiplantae</taxon>
        <taxon>Streptophyta</taxon>
        <taxon>Embryophyta</taxon>
        <taxon>Tracheophyta</taxon>
        <taxon>Spermatophyta</taxon>
        <taxon>Magnoliopsida</taxon>
        <taxon>Liliopsida</taxon>
        <taxon>Asparagales</taxon>
        <taxon>Orchidaceae</taxon>
        <taxon>Vanilloideae</taxon>
        <taxon>Vanilleae</taxon>
        <taxon>Vanilla</taxon>
    </lineage>
</organism>
<protein>
    <recommendedName>
        <fullName evidence="5">PHD-type domain-containing protein</fullName>
    </recommendedName>
</protein>
<dbReference type="PANTHER" id="PTHR47162">
    <property type="entry name" value="OS02G0192300 PROTEIN"/>
    <property type="match status" value="1"/>
</dbReference>
<dbReference type="EMBL" id="JADCNL010000001">
    <property type="protein sequence ID" value="KAG0496384.1"/>
    <property type="molecule type" value="Genomic_DNA"/>
</dbReference>
<evidence type="ECO:0000256" key="2">
    <source>
        <dbReference type="ARBA" id="ARBA00022771"/>
    </source>
</evidence>
<dbReference type="Gene3D" id="3.30.40.10">
    <property type="entry name" value="Zinc/RING finger domain, C3HC4 (zinc finger)"/>
    <property type="match status" value="2"/>
</dbReference>
<evidence type="ECO:0000313" key="6">
    <source>
        <dbReference type="EMBL" id="KAG0496384.1"/>
    </source>
</evidence>
<evidence type="ECO:0000256" key="1">
    <source>
        <dbReference type="ARBA" id="ARBA00022723"/>
    </source>
</evidence>
<dbReference type="SUPFAM" id="SSF57903">
    <property type="entry name" value="FYVE/PHD zinc finger"/>
    <property type="match status" value="2"/>
</dbReference>
<dbReference type="Proteomes" id="UP000636800">
    <property type="component" value="Chromosome 1"/>
</dbReference>